<dbReference type="EMBL" id="CP058910">
    <property type="protein sequence ID" value="QLH78203.1"/>
    <property type="molecule type" value="Genomic_DNA"/>
</dbReference>
<proteinExistence type="predicted"/>
<evidence type="ECO:0000313" key="2">
    <source>
        <dbReference type="Proteomes" id="UP000509667"/>
    </source>
</evidence>
<dbReference type="RefSeq" id="WP_179908125.1">
    <property type="nucleotide sequence ID" value="NZ_CP058910.1"/>
</dbReference>
<gene>
    <name evidence="1" type="ORF">HZS55_13195</name>
</gene>
<name>A0A7D5P0U1_9EURY</name>
<keyword evidence="2" id="KW-1185">Reference proteome</keyword>
<dbReference type="KEGG" id="hrr:HZS55_13195"/>
<reference evidence="1 2" key="1">
    <citation type="submission" date="2020-07" db="EMBL/GenBank/DDBJ databases">
        <title>Halosimplex pelagicum sp. nov. and Halosimplex rubrum sp. nov., isolated from salted brown alga Laminaria, and emended description of the genus Halosimplex.</title>
        <authorList>
            <person name="Cui H."/>
        </authorList>
    </citation>
    <scope>NUCLEOTIDE SEQUENCE [LARGE SCALE GENOMIC DNA]</scope>
    <source>
        <strain evidence="1 2">R27</strain>
    </source>
</reference>
<dbReference type="OrthoDB" id="323192at2157"/>
<accession>A0A7D5P0U1</accession>
<protein>
    <submittedName>
        <fullName evidence="1">Uncharacterized protein</fullName>
    </submittedName>
</protein>
<dbReference type="AlphaFoldDB" id="A0A7D5P0U1"/>
<organism evidence="1 2">
    <name type="scientific">Halosimplex rubrum</name>
    <dbReference type="NCBI Taxonomy" id="869889"/>
    <lineage>
        <taxon>Archaea</taxon>
        <taxon>Methanobacteriati</taxon>
        <taxon>Methanobacteriota</taxon>
        <taxon>Stenosarchaea group</taxon>
        <taxon>Halobacteria</taxon>
        <taxon>Halobacteriales</taxon>
        <taxon>Haloarculaceae</taxon>
        <taxon>Halosimplex</taxon>
    </lineage>
</organism>
<sequence>MTGRFALDIETVSPSLDHYERPPDFQDSAYFELLAVVLGYESPDGERETEMLYRETGDPDGELDLVDRTCEWIADRPGEVCLTYGGERFDFVHLVGRAEAAMSERPERTGPYKRITTLLEEDLTHDDIQPSAQAEFGEYTSLEEACTEVAIETADTPWADYDHGIDLDELRPRKFQGLEAVTNKDIPVFGERYLALADAGATETLTFRSLRELLDHYGREDIVHLFDLADERPFGG</sequence>
<dbReference type="GeneID" id="56078836"/>
<dbReference type="Proteomes" id="UP000509667">
    <property type="component" value="Chromosome"/>
</dbReference>
<evidence type="ECO:0000313" key="1">
    <source>
        <dbReference type="EMBL" id="QLH78203.1"/>
    </source>
</evidence>